<evidence type="ECO:0000256" key="1">
    <source>
        <dbReference type="ARBA" id="ARBA00023002"/>
    </source>
</evidence>
<accession>A0A9P5NX52</accession>
<dbReference type="PANTHER" id="PTHR43157:SF31">
    <property type="entry name" value="PHOSPHATIDYLINOSITOL-GLYCAN BIOSYNTHESIS CLASS F PROTEIN"/>
    <property type="match status" value="1"/>
</dbReference>
<organism evidence="2 3">
    <name type="scientific">Gymnopilus junonius</name>
    <name type="common">Spectacular rustgill mushroom</name>
    <name type="synonym">Gymnopilus spectabilis subsp. junonius</name>
    <dbReference type="NCBI Taxonomy" id="109634"/>
    <lineage>
        <taxon>Eukaryota</taxon>
        <taxon>Fungi</taxon>
        <taxon>Dikarya</taxon>
        <taxon>Basidiomycota</taxon>
        <taxon>Agaricomycotina</taxon>
        <taxon>Agaricomycetes</taxon>
        <taxon>Agaricomycetidae</taxon>
        <taxon>Agaricales</taxon>
        <taxon>Agaricineae</taxon>
        <taxon>Hymenogastraceae</taxon>
        <taxon>Gymnopilus</taxon>
    </lineage>
</organism>
<dbReference type="GO" id="GO:0016491">
    <property type="term" value="F:oxidoreductase activity"/>
    <property type="evidence" value="ECO:0007669"/>
    <property type="project" value="UniProtKB-KW"/>
</dbReference>
<dbReference type="InterPro" id="IPR002347">
    <property type="entry name" value="SDR_fam"/>
</dbReference>
<reference evidence="2" key="1">
    <citation type="submission" date="2020-11" db="EMBL/GenBank/DDBJ databases">
        <authorList>
            <consortium name="DOE Joint Genome Institute"/>
            <person name="Ahrendt S."/>
            <person name="Riley R."/>
            <person name="Andreopoulos W."/>
            <person name="LaButti K."/>
            <person name="Pangilinan J."/>
            <person name="Ruiz-duenas F.J."/>
            <person name="Barrasa J.M."/>
            <person name="Sanchez-Garcia M."/>
            <person name="Camarero S."/>
            <person name="Miyauchi S."/>
            <person name="Serrano A."/>
            <person name="Linde D."/>
            <person name="Babiker R."/>
            <person name="Drula E."/>
            <person name="Ayuso-Fernandez I."/>
            <person name="Pacheco R."/>
            <person name="Padilla G."/>
            <person name="Ferreira P."/>
            <person name="Barriuso J."/>
            <person name="Kellner H."/>
            <person name="Castanera R."/>
            <person name="Alfaro M."/>
            <person name="Ramirez L."/>
            <person name="Pisabarro A.G."/>
            <person name="Kuo A."/>
            <person name="Tritt A."/>
            <person name="Lipzen A."/>
            <person name="He G."/>
            <person name="Yan M."/>
            <person name="Ng V."/>
            <person name="Cullen D."/>
            <person name="Martin F."/>
            <person name="Rosso M.-N."/>
            <person name="Henrissat B."/>
            <person name="Hibbett D."/>
            <person name="Martinez A.T."/>
            <person name="Grigoriev I.V."/>
        </authorList>
    </citation>
    <scope>NUCLEOTIDE SEQUENCE</scope>
    <source>
        <strain evidence="2">AH 44721</strain>
    </source>
</reference>
<evidence type="ECO:0000313" key="2">
    <source>
        <dbReference type="EMBL" id="KAF8906838.1"/>
    </source>
</evidence>
<proteinExistence type="predicted"/>
<sequence length="320" mass="36138">MGGCMSRKTGEFNPEKDMADLTGKVAIVTGANTGIGYHTVKFLARKGAKVYLGARNESKAKAAMADLERDGLGSGQVVWLNVNFSDPRWAKQAAEEFLRRESRLDILRTYEMTKDGLNSLIVINYFSPFIFTRTLLPLLIKTSMEPDTDVRIITLGSIAHTQSRALDPNIKFSEVNDFNHEFTSDFYPDWSRYSVTKLACVLFSRELQRRLDDLRVPILSIPIHPGEINTFADRTPWPVLANIVMELFFMRPEPGSYTSCFAAASPLVRNFPTKYKYTYLEPVGSIGEMSENAKRDGLALELWETSEKIIKDLAIEIPIF</sequence>
<dbReference type="AlphaFoldDB" id="A0A9P5NX52"/>
<dbReference type="PANTHER" id="PTHR43157">
    <property type="entry name" value="PHOSPHATIDYLINOSITOL-GLYCAN BIOSYNTHESIS CLASS F PROTEIN-RELATED"/>
    <property type="match status" value="1"/>
</dbReference>
<evidence type="ECO:0000313" key="3">
    <source>
        <dbReference type="Proteomes" id="UP000724874"/>
    </source>
</evidence>
<protein>
    <submittedName>
        <fullName evidence="2">Uncharacterized protein</fullName>
    </submittedName>
</protein>
<keyword evidence="1" id="KW-0560">Oxidoreductase</keyword>
<dbReference type="InterPro" id="IPR036291">
    <property type="entry name" value="NAD(P)-bd_dom_sf"/>
</dbReference>
<name>A0A9P5NX52_GYMJU</name>
<dbReference type="EMBL" id="JADNYJ010000017">
    <property type="protein sequence ID" value="KAF8906838.1"/>
    <property type="molecule type" value="Genomic_DNA"/>
</dbReference>
<dbReference type="Proteomes" id="UP000724874">
    <property type="component" value="Unassembled WGS sequence"/>
</dbReference>
<dbReference type="Pfam" id="PF00106">
    <property type="entry name" value="adh_short"/>
    <property type="match status" value="1"/>
</dbReference>
<dbReference type="SUPFAM" id="SSF51735">
    <property type="entry name" value="NAD(P)-binding Rossmann-fold domains"/>
    <property type="match status" value="1"/>
</dbReference>
<dbReference type="OrthoDB" id="191139at2759"/>
<dbReference type="Gene3D" id="3.40.50.720">
    <property type="entry name" value="NAD(P)-binding Rossmann-like Domain"/>
    <property type="match status" value="1"/>
</dbReference>
<keyword evidence="3" id="KW-1185">Reference proteome</keyword>
<comment type="caution">
    <text evidence="2">The sequence shown here is derived from an EMBL/GenBank/DDBJ whole genome shotgun (WGS) entry which is preliminary data.</text>
</comment>
<gene>
    <name evidence="2" type="ORF">CPB84DRAFT_1769802</name>
</gene>